<dbReference type="GO" id="GO:0005992">
    <property type="term" value="P:trehalose biosynthetic process"/>
    <property type="evidence" value="ECO:0007669"/>
    <property type="project" value="InterPro"/>
</dbReference>
<dbReference type="Gene3D" id="3.40.50.2000">
    <property type="entry name" value="Glycogen Phosphorylase B"/>
    <property type="match status" value="1"/>
</dbReference>
<proteinExistence type="inferred from homology"/>
<dbReference type="PANTHER" id="PTHR10788">
    <property type="entry name" value="TREHALOSE-6-PHOSPHATE SYNTHASE"/>
    <property type="match status" value="1"/>
</dbReference>
<dbReference type="InterPro" id="IPR001830">
    <property type="entry name" value="Glyco_trans_20"/>
</dbReference>
<evidence type="ECO:0000256" key="1">
    <source>
        <dbReference type="ARBA" id="ARBA00008799"/>
    </source>
</evidence>
<protein>
    <submittedName>
        <fullName evidence="2">Trehalose-6-phosphate synthase</fullName>
    </submittedName>
</protein>
<accession>A0A7V8T0B0</accession>
<reference evidence="2" key="1">
    <citation type="submission" date="2020-06" db="EMBL/GenBank/DDBJ databases">
        <title>Legume-microbial interactions unlock mineral nutrients during tropical forest succession.</title>
        <authorList>
            <person name="Epihov D.Z."/>
        </authorList>
    </citation>
    <scope>NUCLEOTIDE SEQUENCE [LARGE SCALE GENOMIC DNA]</scope>
    <source>
        <strain evidence="2">Pan2503</strain>
    </source>
</reference>
<evidence type="ECO:0000313" key="2">
    <source>
        <dbReference type="EMBL" id="MBA0088562.1"/>
    </source>
</evidence>
<comment type="similarity">
    <text evidence="1">Belongs to the glycosyltransferase 20 family.</text>
</comment>
<feature type="non-terminal residue" evidence="2">
    <location>
        <position position="444"/>
    </location>
</feature>
<organism evidence="2 3">
    <name type="scientific">Candidatus Acidiferrum panamense</name>
    <dbReference type="NCBI Taxonomy" id="2741543"/>
    <lineage>
        <taxon>Bacteria</taxon>
        <taxon>Pseudomonadati</taxon>
        <taxon>Acidobacteriota</taxon>
        <taxon>Terriglobia</taxon>
        <taxon>Candidatus Acidiferrales</taxon>
        <taxon>Candidatus Acidiferrum</taxon>
    </lineage>
</organism>
<dbReference type="AlphaFoldDB" id="A0A7V8T0B0"/>
<dbReference type="Pfam" id="PF00982">
    <property type="entry name" value="Glyco_transf_20"/>
    <property type="match status" value="1"/>
</dbReference>
<name>A0A7V8T0B0_9BACT</name>
<gene>
    <name evidence="2" type="ORF">HRJ53_26545</name>
</gene>
<keyword evidence="3" id="KW-1185">Reference proteome</keyword>
<dbReference type="GO" id="GO:0003825">
    <property type="term" value="F:alpha,alpha-trehalose-phosphate synthase (UDP-forming) activity"/>
    <property type="evidence" value="ECO:0007669"/>
    <property type="project" value="TreeGrafter"/>
</dbReference>
<dbReference type="EMBL" id="JACDQQ010002562">
    <property type="protein sequence ID" value="MBA0088562.1"/>
    <property type="molecule type" value="Genomic_DNA"/>
</dbReference>
<dbReference type="SUPFAM" id="SSF53756">
    <property type="entry name" value="UDP-Glycosyltransferase/glycogen phosphorylase"/>
    <property type="match status" value="1"/>
</dbReference>
<comment type="caution">
    <text evidence="2">The sequence shown here is derived from an EMBL/GenBank/DDBJ whole genome shotgun (WGS) entry which is preliminary data.</text>
</comment>
<dbReference type="Proteomes" id="UP000567293">
    <property type="component" value="Unassembled WGS sequence"/>
</dbReference>
<evidence type="ECO:0000313" key="3">
    <source>
        <dbReference type="Proteomes" id="UP000567293"/>
    </source>
</evidence>
<sequence>MRTTLKIVLPLIVSVASVSLLFAGYQVRNERRILRNDLARRAEILAESLQDSVEHELGRGQERNLHRLVERYGQRQHLKGIAIYDAAGHLLAITPGLEPDLPLHPTAATKAMHDHKGAGEFLRPEETSAPQASDAVPVHVYALPLHRDDEVAGALVLVHDASYIEIQVSHTLRDAFLNALVQTLLISALALLLVRWTFTEPLTRTFKWVRTLRTGQPNPPPALLQGEIMEQLHHEVTHLARDLHSARAAAEIEAKLRDSNASLWTAERLRVSLRNRLQEQPLFVVSNREPYMHVFDGKDKTVRMIVPASGVVTALEPVLLACNGTWVANGSGNADREMVDAHDRLRVPPDRPSYTLRRVWLSDDEDKGYYDGFSNEGLWPLCHIAHTRPIFRPEDWLQYQRINQRFADAVLQEMADVDSPILLAQDYHLALVPRMVKDVRPDAR</sequence>
<dbReference type="PANTHER" id="PTHR10788:SF106">
    <property type="entry name" value="BCDNA.GH08860"/>
    <property type="match status" value="1"/>
</dbReference>